<accession>A0A0F9EWY8</accession>
<comment type="caution">
    <text evidence="2">The sequence shown here is derived from an EMBL/GenBank/DDBJ whole genome shotgun (WGS) entry which is preliminary data.</text>
</comment>
<organism evidence="2">
    <name type="scientific">marine sediment metagenome</name>
    <dbReference type="NCBI Taxonomy" id="412755"/>
    <lineage>
        <taxon>unclassified sequences</taxon>
        <taxon>metagenomes</taxon>
        <taxon>ecological metagenomes</taxon>
    </lineage>
</organism>
<name>A0A0F9EWY8_9ZZZZ</name>
<reference evidence="2" key="1">
    <citation type="journal article" date="2015" name="Nature">
        <title>Complex archaea that bridge the gap between prokaryotes and eukaryotes.</title>
        <authorList>
            <person name="Spang A."/>
            <person name="Saw J.H."/>
            <person name="Jorgensen S.L."/>
            <person name="Zaremba-Niedzwiedzka K."/>
            <person name="Martijn J."/>
            <person name="Lind A.E."/>
            <person name="van Eijk R."/>
            <person name="Schleper C."/>
            <person name="Guy L."/>
            <person name="Ettema T.J."/>
        </authorList>
    </citation>
    <scope>NUCLEOTIDE SEQUENCE</scope>
</reference>
<sequence>MAGTKHFSQNKSGGVTSTNLNEVTSATNGPSLGTRDFIYKSVFINVSINTGAVTVNIEASHNGFTWFNIRSITYTAQVQKDLFSYTSHFPFMRTTTTTHSNATVTTEITGGN</sequence>
<evidence type="ECO:0000313" key="2">
    <source>
        <dbReference type="EMBL" id="KKL70746.1"/>
    </source>
</evidence>
<proteinExistence type="predicted"/>
<protein>
    <submittedName>
        <fullName evidence="2">Uncharacterized protein</fullName>
    </submittedName>
</protein>
<dbReference type="EMBL" id="LAZR01025807">
    <property type="protein sequence ID" value="KKL70746.1"/>
    <property type="molecule type" value="Genomic_DNA"/>
</dbReference>
<dbReference type="AlphaFoldDB" id="A0A0F9EWY8"/>
<feature type="region of interest" description="Disordered" evidence="1">
    <location>
        <begin position="1"/>
        <end position="27"/>
    </location>
</feature>
<gene>
    <name evidence="2" type="ORF">LCGC14_2101830</name>
</gene>
<evidence type="ECO:0000256" key="1">
    <source>
        <dbReference type="SAM" id="MobiDB-lite"/>
    </source>
</evidence>